<evidence type="ECO:0000259" key="4">
    <source>
        <dbReference type="Pfam" id="PF16135"/>
    </source>
</evidence>
<dbReference type="EMBL" id="JAYKXN010000004">
    <property type="protein sequence ID" value="KAK7295687.1"/>
    <property type="molecule type" value="Genomic_DNA"/>
</dbReference>
<name>A0AAN9JBV9_CLITE</name>
<dbReference type="GO" id="GO:0045944">
    <property type="term" value="P:positive regulation of transcription by RNA polymerase II"/>
    <property type="evidence" value="ECO:0007669"/>
    <property type="project" value="TreeGrafter"/>
</dbReference>
<dbReference type="GO" id="GO:0000977">
    <property type="term" value="F:RNA polymerase II transcription regulatory region sequence-specific DNA binding"/>
    <property type="evidence" value="ECO:0007669"/>
    <property type="project" value="TreeGrafter"/>
</dbReference>
<gene>
    <name evidence="5" type="ORF">RJT34_18598</name>
</gene>
<sequence>MPTYWPNLSPHSTWHITKLLRSHLSSITPTHSRNRLAFYTVQIPPIIIASRMGHVYGEHEHGQMAPLSTAERLHRENSPAIVPVRCPEPSPFAGHIADSIARFHILILGFLIEFGYFDFVVASVYQVKGGDSHYPLGGDTVNRRGAKCSMKLHFNSGVLGMKNFSDHFVALVLYWVVVHGLTFSTEAAISGRMGVVALQRGYRGENQALFGKQYKNHVRNYTYSLLQYFIASFQHKIFWMSRDNSCLAEENVGYENSSRIEPKRSNQWFTDTGEPEVFNKKQAVEADSGRPVSGVSHVNIPQWDTNSGFHSITGQFSDRLFGSDLVRTVNMVDKNMPSIGNGNLNMGRKDFENQYGNDPSVGLSISHSVADPSSCLNFGGIRKVKVNQVRDSENCMPAASMGNSYSRVDNSTISVGSGYSKNDGNISLAYNNGNDNTIAMGTRISKADDSVLSMAHTFNKGDGSFMLMGHNYGKGDESILSMGQPFDRGDGNFISVGQSFEKEDGNLISLGTSYSKGHDSFISMGPNYGKSGEHFMNVAPYDKGTDHIMSMGPTYDKADSNIASTVPSYDRGDSSSLPVDQSHHKGQRSTISFGGFNDDPEPNPSGGIISGYDLLMGSHNSPQGLDSQKDLTELNSESIVNSIPKPNTKNNSIVKNKEPKTTKKSPTNNFPSNVKSLLSTGIFDGVAVKYVSWSREKTLDGIIKGTGYLCSCVDCKQSKALNAYEFERHAGAKTKHPNNHIYFENGKTIYAVVQELKNTPQEMLFDAIQSVTGSNINQKNFRTWKASYQAATRELQRIYGKDEVVIPS</sequence>
<evidence type="ECO:0000256" key="3">
    <source>
        <dbReference type="SAM" id="MobiDB-lite"/>
    </source>
</evidence>
<evidence type="ECO:0000313" key="6">
    <source>
        <dbReference type="Proteomes" id="UP001359559"/>
    </source>
</evidence>
<proteinExistence type="predicted"/>
<dbReference type="InterPro" id="IPR032308">
    <property type="entry name" value="TDBD"/>
</dbReference>
<dbReference type="PANTHER" id="PTHR47025">
    <property type="entry name" value="AUTOIMMUNE REGULATOR"/>
    <property type="match status" value="1"/>
</dbReference>
<dbReference type="AlphaFoldDB" id="A0AAN9JBV9"/>
<dbReference type="Pfam" id="PF16135">
    <property type="entry name" value="TDBD"/>
    <property type="match status" value="1"/>
</dbReference>
<keyword evidence="6" id="KW-1185">Reference proteome</keyword>
<accession>A0AAN9JBV9</accession>
<keyword evidence="2" id="KW-0539">Nucleus</keyword>
<feature type="region of interest" description="Disordered" evidence="3">
    <location>
        <begin position="638"/>
        <end position="669"/>
    </location>
</feature>
<dbReference type="PANTHER" id="PTHR47025:SF6">
    <property type="entry name" value="N-LYSINE METHYLTRANSFERASE"/>
    <property type="match status" value="1"/>
</dbReference>
<comment type="subcellular location">
    <subcellularLocation>
        <location evidence="1">Nucleus</location>
    </subcellularLocation>
</comment>
<dbReference type="Proteomes" id="UP001359559">
    <property type="component" value="Unassembled WGS sequence"/>
</dbReference>
<feature type="domain" description="Tify" evidence="4">
    <location>
        <begin position="701"/>
        <end position="755"/>
    </location>
</feature>
<evidence type="ECO:0000313" key="5">
    <source>
        <dbReference type="EMBL" id="KAK7295687.1"/>
    </source>
</evidence>
<dbReference type="InterPro" id="IPR011010">
    <property type="entry name" value="DNA_brk_join_enz"/>
</dbReference>
<reference evidence="5 6" key="1">
    <citation type="submission" date="2024-01" db="EMBL/GenBank/DDBJ databases">
        <title>The genomes of 5 underutilized Papilionoideae crops provide insights into root nodulation and disease resistance.</title>
        <authorList>
            <person name="Yuan L."/>
        </authorList>
    </citation>
    <scope>NUCLEOTIDE SEQUENCE [LARGE SCALE GENOMIC DNA]</scope>
    <source>
        <strain evidence="5">LY-2023</strain>
        <tissue evidence="5">Leaf</tissue>
    </source>
</reference>
<dbReference type="GO" id="GO:0003682">
    <property type="term" value="F:chromatin binding"/>
    <property type="evidence" value="ECO:0007669"/>
    <property type="project" value="TreeGrafter"/>
</dbReference>
<dbReference type="GO" id="GO:0042393">
    <property type="term" value="F:histone binding"/>
    <property type="evidence" value="ECO:0007669"/>
    <property type="project" value="TreeGrafter"/>
</dbReference>
<dbReference type="GO" id="GO:0005634">
    <property type="term" value="C:nucleus"/>
    <property type="evidence" value="ECO:0007669"/>
    <property type="project" value="UniProtKB-SubCell"/>
</dbReference>
<feature type="region of interest" description="Disordered" evidence="3">
    <location>
        <begin position="559"/>
        <end position="613"/>
    </location>
</feature>
<dbReference type="SUPFAM" id="SSF56349">
    <property type="entry name" value="DNA breaking-rejoining enzymes"/>
    <property type="match status" value="1"/>
</dbReference>
<protein>
    <recommendedName>
        <fullName evidence="4">Tify domain-containing protein</fullName>
    </recommendedName>
</protein>
<feature type="compositionally biased region" description="Polar residues" evidence="3">
    <location>
        <begin position="638"/>
        <end position="654"/>
    </location>
</feature>
<evidence type="ECO:0000256" key="2">
    <source>
        <dbReference type="ARBA" id="ARBA00023242"/>
    </source>
</evidence>
<evidence type="ECO:0000256" key="1">
    <source>
        <dbReference type="ARBA" id="ARBA00004123"/>
    </source>
</evidence>
<organism evidence="5 6">
    <name type="scientific">Clitoria ternatea</name>
    <name type="common">Butterfly pea</name>
    <dbReference type="NCBI Taxonomy" id="43366"/>
    <lineage>
        <taxon>Eukaryota</taxon>
        <taxon>Viridiplantae</taxon>
        <taxon>Streptophyta</taxon>
        <taxon>Embryophyta</taxon>
        <taxon>Tracheophyta</taxon>
        <taxon>Spermatophyta</taxon>
        <taxon>Magnoliopsida</taxon>
        <taxon>eudicotyledons</taxon>
        <taxon>Gunneridae</taxon>
        <taxon>Pentapetalae</taxon>
        <taxon>rosids</taxon>
        <taxon>fabids</taxon>
        <taxon>Fabales</taxon>
        <taxon>Fabaceae</taxon>
        <taxon>Papilionoideae</taxon>
        <taxon>50 kb inversion clade</taxon>
        <taxon>NPAAA clade</taxon>
        <taxon>indigoferoid/millettioid clade</taxon>
        <taxon>Phaseoleae</taxon>
        <taxon>Clitoria</taxon>
    </lineage>
</organism>
<comment type="caution">
    <text evidence="5">The sequence shown here is derived from an EMBL/GenBank/DDBJ whole genome shotgun (WGS) entry which is preliminary data.</text>
</comment>